<sequence>MSSGYRVKKTDLFVFKAMPIEIRREFFGNPVSVNISRNPIDVTYDNADALSTPPAKQKINVPYGEILGLWGSCCLQFYHNPVKMGDGDMYEFNDSTDIKLVESTAIAVPRALYKVKEDTLIYDNPFGVKTVNTISVGKDTVVESYYYIINGYVQILSNNRKQLYSFIPMSKLEKAK</sequence>
<gene>
    <name evidence="1" type="ORF">C7437_102227</name>
</gene>
<dbReference type="Proteomes" id="UP000248646">
    <property type="component" value="Unassembled WGS sequence"/>
</dbReference>
<name>A0A2W7MFZ1_9BACI</name>
<accession>A0A2W7MFZ1</accession>
<evidence type="ECO:0000313" key="1">
    <source>
        <dbReference type="EMBL" id="PZX05763.1"/>
    </source>
</evidence>
<dbReference type="EMBL" id="QKZI01000002">
    <property type="protein sequence ID" value="PZX05763.1"/>
    <property type="molecule type" value="Genomic_DNA"/>
</dbReference>
<dbReference type="AlphaFoldDB" id="A0A2W7MFZ1"/>
<keyword evidence="2" id="KW-1185">Reference proteome</keyword>
<evidence type="ECO:0000313" key="2">
    <source>
        <dbReference type="Proteomes" id="UP000248646"/>
    </source>
</evidence>
<proteinExistence type="predicted"/>
<organism evidence="1 2">
    <name type="scientific">Psychrobacillus insolitus</name>
    <dbReference type="NCBI Taxonomy" id="1461"/>
    <lineage>
        <taxon>Bacteria</taxon>
        <taxon>Bacillati</taxon>
        <taxon>Bacillota</taxon>
        <taxon>Bacilli</taxon>
        <taxon>Bacillales</taxon>
        <taxon>Bacillaceae</taxon>
        <taxon>Psychrobacillus</taxon>
    </lineage>
</organism>
<protein>
    <submittedName>
        <fullName evidence="1">Uncharacterized protein</fullName>
    </submittedName>
</protein>
<comment type="caution">
    <text evidence="1">The sequence shown here is derived from an EMBL/GenBank/DDBJ whole genome shotgun (WGS) entry which is preliminary data.</text>
</comment>
<reference evidence="1 2" key="1">
    <citation type="submission" date="2018-06" db="EMBL/GenBank/DDBJ databases">
        <title>Genomic Encyclopedia of Type Strains, Phase IV (KMG-IV): sequencing the most valuable type-strain genomes for metagenomic binning, comparative biology and taxonomic classification.</title>
        <authorList>
            <person name="Goeker M."/>
        </authorList>
    </citation>
    <scope>NUCLEOTIDE SEQUENCE [LARGE SCALE GENOMIC DNA]</scope>
    <source>
        <strain evidence="1 2">DSM 5</strain>
    </source>
</reference>